<dbReference type="Proteomes" id="UP001161757">
    <property type="component" value="Unassembled WGS sequence"/>
</dbReference>
<dbReference type="InterPro" id="IPR021109">
    <property type="entry name" value="Peptidase_aspartic_dom_sf"/>
</dbReference>
<evidence type="ECO:0000313" key="4">
    <source>
        <dbReference type="EMBL" id="KAJ8988236.1"/>
    </source>
</evidence>
<dbReference type="SUPFAM" id="SSF50630">
    <property type="entry name" value="Acid proteases"/>
    <property type="match status" value="1"/>
</dbReference>
<evidence type="ECO:0000256" key="2">
    <source>
        <dbReference type="SAM" id="SignalP"/>
    </source>
</evidence>
<gene>
    <name evidence="4" type="ORF">HRR80_007652</name>
</gene>
<reference evidence="4" key="1">
    <citation type="submission" date="2023-01" db="EMBL/GenBank/DDBJ databases">
        <title>Exophiala dermititidis isolated from Cystic Fibrosis Patient.</title>
        <authorList>
            <person name="Kurbessoian T."/>
            <person name="Crocker A."/>
            <person name="Murante D."/>
            <person name="Hogan D.A."/>
            <person name="Stajich J.E."/>
        </authorList>
    </citation>
    <scope>NUCLEOTIDE SEQUENCE</scope>
    <source>
        <strain evidence="4">Ex8</strain>
    </source>
</reference>
<feature type="transmembrane region" description="Helical" evidence="1">
    <location>
        <begin position="416"/>
        <end position="441"/>
    </location>
</feature>
<dbReference type="AlphaFoldDB" id="A0AAN6EMV9"/>
<proteinExistence type="predicted"/>
<feature type="domain" description="Peptidase A1" evidence="3">
    <location>
        <begin position="42"/>
        <end position="380"/>
    </location>
</feature>
<feature type="signal peptide" evidence="2">
    <location>
        <begin position="1"/>
        <end position="17"/>
    </location>
</feature>
<name>A0AAN6EMV9_EXODE</name>
<dbReference type="InterPro" id="IPR033121">
    <property type="entry name" value="PEPTIDASE_A1"/>
</dbReference>
<dbReference type="Pfam" id="PF00026">
    <property type="entry name" value="Asp"/>
    <property type="match status" value="1"/>
</dbReference>
<keyword evidence="1" id="KW-0472">Membrane</keyword>
<keyword evidence="1" id="KW-0812">Transmembrane</keyword>
<protein>
    <recommendedName>
        <fullName evidence="3">Peptidase A1 domain-containing protein</fullName>
    </recommendedName>
</protein>
<dbReference type="EMBL" id="JAJGCB010000019">
    <property type="protein sequence ID" value="KAJ8988236.1"/>
    <property type="molecule type" value="Genomic_DNA"/>
</dbReference>
<evidence type="ECO:0000256" key="1">
    <source>
        <dbReference type="SAM" id="Phobius"/>
    </source>
</evidence>
<feature type="chain" id="PRO_5042830938" description="Peptidase A1 domain-containing protein" evidence="2">
    <location>
        <begin position="18"/>
        <end position="463"/>
    </location>
</feature>
<accession>A0AAN6EMV9</accession>
<dbReference type="PROSITE" id="PS51767">
    <property type="entry name" value="PEPTIDASE_A1"/>
    <property type="match status" value="1"/>
</dbReference>
<comment type="caution">
    <text evidence="4">The sequence shown here is derived from an EMBL/GenBank/DDBJ whole genome shotgun (WGS) entry which is preliminary data.</text>
</comment>
<evidence type="ECO:0000313" key="5">
    <source>
        <dbReference type="Proteomes" id="UP001161757"/>
    </source>
</evidence>
<sequence length="463" mass="49271">MSAVISLVMLLSALVAGENCSTPPIFVDFHSRAVDGGITFQYGLFTGIGSPTSQNLSQWPSFNNETTVGNMDYCGTSPFGDCLTQNHGFYSPDLSKTYSSGSSYQSVDELGSIPATIVETAIDTFNLFTHYFDPSPPNVTHIHDFPVTVLSNYSSNRTTWFGPAGLVGLGPSSTLLRHLSDAQLIATRSFGLYMGTGYEAANGVINGSLTLGGYDSGRLEGDVYNFTIGPASAEAGHSPFKVSVAQMTLTDADGKKTNLLDASFDAYITTGQYQLSWPGSVTQKFADATGATPADGANPVLRLPDNTDSTLTISLEGGFNMTYDSDWLRNVSNNSPISAGHTTASSNNGSDSAGVGLLGSAFLSNIYLVANYDSKPPAFHLASARQYGPYVMTETLCTDTTPVPAKSTKISSFARAGLVGAVVSGVVGGIGLTFVCYWLLIRWLRRRAWRKQQRSNINSRVPP</sequence>
<dbReference type="Gene3D" id="2.40.70.10">
    <property type="entry name" value="Acid Proteases"/>
    <property type="match status" value="1"/>
</dbReference>
<keyword evidence="2" id="KW-0732">Signal</keyword>
<organism evidence="4 5">
    <name type="scientific">Exophiala dermatitidis</name>
    <name type="common">Black yeast-like fungus</name>
    <name type="synonym">Wangiella dermatitidis</name>
    <dbReference type="NCBI Taxonomy" id="5970"/>
    <lineage>
        <taxon>Eukaryota</taxon>
        <taxon>Fungi</taxon>
        <taxon>Dikarya</taxon>
        <taxon>Ascomycota</taxon>
        <taxon>Pezizomycotina</taxon>
        <taxon>Eurotiomycetes</taxon>
        <taxon>Chaetothyriomycetidae</taxon>
        <taxon>Chaetothyriales</taxon>
        <taxon>Herpotrichiellaceae</taxon>
        <taxon>Exophiala</taxon>
    </lineage>
</organism>
<evidence type="ECO:0000259" key="3">
    <source>
        <dbReference type="PROSITE" id="PS51767"/>
    </source>
</evidence>
<keyword evidence="1" id="KW-1133">Transmembrane helix</keyword>